<proteinExistence type="predicted"/>
<dbReference type="SMART" id="SM00448">
    <property type="entry name" value="REC"/>
    <property type="match status" value="1"/>
</dbReference>
<dbReference type="Proteomes" id="UP000613011">
    <property type="component" value="Unassembled WGS sequence"/>
</dbReference>
<comment type="caution">
    <text evidence="3">The sequence shown here is derived from an EMBL/GenBank/DDBJ whole genome shotgun (WGS) entry which is preliminary data.</text>
</comment>
<evidence type="ECO:0000256" key="1">
    <source>
        <dbReference type="PROSITE-ProRule" id="PRU00169"/>
    </source>
</evidence>
<dbReference type="EMBL" id="JAEQNA010000010">
    <property type="protein sequence ID" value="MBL0422826.1"/>
    <property type="molecule type" value="Genomic_DNA"/>
</dbReference>
<dbReference type="InterPro" id="IPR011006">
    <property type="entry name" value="CheY-like_superfamily"/>
</dbReference>
<organism evidence="3 4">
    <name type="scientific">Ramlibacter aurantiacus</name>
    <dbReference type="NCBI Taxonomy" id="2801330"/>
    <lineage>
        <taxon>Bacteria</taxon>
        <taxon>Pseudomonadati</taxon>
        <taxon>Pseudomonadota</taxon>
        <taxon>Betaproteobacteria</taxon>
        <taxon>Burkholderiales</taxon>
        <taxon>Comamonadaceae</taxon>
        <taxon>Ramlibacter</taxon>
    </lineage>
</organism>
<feature type="modified residue" description="4-aspartylphosphate" evidence="1">
    <location>
        <position position="60"/>
    </location>
</feature>
<reference evidence="3" key="1">
    <citation type="submission" date="2021-01" db="EMBL/GenBank/DDBJ databases">
        <title>Ramlibacter sp. strain AW1 16S ribosomal RNA gene Genome sequencing and assembly.</title>
        <authorList>
            <person name="Kang M."/>
        </authorList>
    </citation>
    <scope>NUCLEOTIDE SEQUENCE</scope>
    <source>
        <strain evidence="3">AW1</strain>
    </source>
</reference>
<accession>A0A937D968</accession>
<sequence length="133" mass="13835">MPMVPNPSLRVFLADDSSLIRSRLATLLGGHQMQVVGEAATPQACIAGILAAHPQVVVLDVQLEGGTGLQVLRAVRQAAPDIAFVVFSNNAGPAYRKRYLGEGAAGFLDKSSELESLPVAIAQAGNAGHLQAH</sequence>
<evidence type="ECO:0000313" key="3">
    <source>
        <dbReference type="EMBL" id="MBL0422826.1"/>
    </source>
</evidence>
<dbReference type="PROSITE" id="PS50110">
    <property type="entry name" value="RESPONSE_REGULATORY"/>
    <property type="match status" value="1"/>
</dbReference>
<keyword evidence="4" id="KW-1185">Reference proteome</keyword>
<dbReference type="GO" id="GO:0000160">
    <property type="term" value="P:phosphorelay signal transduction system"/>
    <property type="evidence" value="ECO:0007669"/>
    <property type="project" value="InterPro"/>
</dbReference>
<feature type="domain" description="Response regulatory" evidence="2">
    <location>
        <begin position="10"/>
        <end position="125"/>
    </location>
</feature>
<dbReference type="InterPro" id="IPR058245">
    <property type="entry name" value="NreC/VraR/RcsB-like_REC"/>
</dbReference>
<dbReference type="CDD" id="cd17535">
    <property type="entry name" value="REC_NarL-like"/>
    <property type="match status" value="1"/>
</dbReference>
<gene>
    <name evidence="3" type="ORF">JI739_20995</name>
</gene>
<dbReference type="AlphaFoldDB" id="A0A937D968"/>
<dbReference type="SUPFAM" id="SSF52172">
    <property type="entry name" value="CheY-like"/>
    <property type="match status" value="1"/>
</dbReference>
<keyword evidence="1" id="KW-0597">Phosphoprotein</keyword>
<dbReference type="InterPro" id="IPR001789">
    <property type="entry name" value="Sig_transdc_resp-reg_receiver"/>
</dbReference>
<dbReference type="Pfam" id="PF00072">
    <property type="entry name" value="Response_reg"/>
    <property type="match status" value="1"/>
</dbReference>
<dbReference type="PANTHER" id="PTHR45566:SF2">
    <property type="entry name" value="NARL SUBFAMILY"/>
    <property type="match status" value="1"/>
</dbReference>
<dbReference type="Gene3D" id="3.40.50.2300">
    <property type="match status" value="1"/>
</dbReference>
<dbReference type="InterPro" id="IPR051015">
    <property type="entry name" value="EvgA-like"/>
</dbReference>
<evidence type="ECO:0000313" key="4">
    <source>
        <dbReference type="Proteomes" id="UP000613011"/>
    </source>
</evidence>
<dbReference type="PANTHER" id="PTHR45566">
    <property type="entry name" value="HTH-TYPE TRANSCRIPTIONAL REGULATOR YHJB-RELATED"/>
    <property type="match status" value="1"/>
</dbReference>
<evidence type="ECO:0000259" key="2">
    <source>
        <dbReference type="PROSITE" id="PS50110"/>
    </source>
</evidence>
<name>A0A937D968_9BURK</name>
<protein>
    <submittedName>
        <fullName evidence="3">Response regulator transcription factor</fullName>
    </submittedName>
</protein>